<name>A0A0G0LNV0_9BACT</name>
<comment type="caution">
    <text evidence="1">The sequence shown here is derived from an EMBL/GenBank/DDBJ whole genome shotgun (WGS) entry which is preliminary data.</text>
</comment>
<accession>A0A0G0LNV0</accession>
<protein>
    <submittedName>
        <fullName evidence="1">Uncharacterized protein</fullName>
    </submittedName>
</protein>
<reference evidence="1 2" key="1">
    <citation type="journal article" date="2015" name="Nature">
        <title>rRNA introns, odd ribosomes, and small enigmatic genomes across a large radiation of phyla.</title>
        <authorList>
            <person name="Brown C.T."/>
            <person name="Hug L.A."/>
            <person name="Thomas B.C."/>
            <person name="Sharon I."/>
            <person name="Castelle C.J."/>
            <person name="Singh A."/>
            <person name="Wilkins M.J."/>
            <person name="Williams K.H."/>
            <person name="Banfield J.F."/>
        </authorList>
    </citation>
    <scope>NUCLEOTIDE SEQUENCE [LARGE SCALE GENOMIC DNA]</scope>
</reference>
<organism evidence="1 2">
    <name type="scientific">Candidatus Woesebacteria bacterium GW2011_GWB1_39_10</name>
    <dbReference type="NCBI Taxonomy" id="1618572"/>
    <lineage>
        <taxon>Bacteria</taxon>
        <taxon>Candidatus Woeseibacteriota</taxon>
    </lineage>
</organism>
<sequence length="192" mass="22149">MPYGQKPYKRLNGIWYPYFEMTEKTDLKTGEFGEGTSLAEGMWNTLEKMEGRDGVDQERRKKQLAVLKNLPEDFDLLVKGFYILKPDDQLQGEIFEYLVRADNMRGNLQFVIDLLKGDGVDVLKKNGLQNLAAIIGQIEIADDFSIAVVRPYDGVDHGGFNYNHRYYRMHSPFSREDVHAMADFVRNNISRS</sequence>
<evidence type="ECO:0000313" key="1">
    <source>
        <dbReference type="EMBL" id="KKQ92752.1"/>
    </source>
</evidence>
<dbReference type="AlphaFoldDB" id="A0A0G0LNV0"/>
<dbReference type="Proteomes" id="UP000034774">
    <property type="component" value="Unassembled WGS sequence"/>
</dbReference>
<dbReference type="STRING" id="1618572.UT17_C0001G0131"/>
<proteinExistence type="predicted"/>
<gene>
    <name evidence="1" type="ORF">UT17_C0001G0131</name>
</gene>
<dbReference type="EMBL" id="LBVU01000001">
    <property type="protein sequence ID" value="KKQ92752.1"/>
    <property type="molecule type" value="Genomic_DNA"/>
</dbReference>
<evidence type="ECO:0000313" key="2">
    <source>
        <dbReference type="Proteomes" id="UP000034774"/>
    </source>
</evidence>